<name>A0A5C3MXD2_9AGAM</name>
<dbReference type="Proteomes" id="UP000305948">
    <property type="component" value="Unassembled WGS sequence"/>
</dbReference>
<dbReference type="OrthoDB" id="2269034at2759"/>
<keyword evidence="2" id="KW-1185">Reference proteome</keyword>
<dbReference type="Gene3D" id="1.20.1280.50">
    <property type="match status" value="1"/>
</dbReference>
<evidence type="ECO:0000313" key="2">
    <source>
        <dbReference type="Proteomes" id="UP000305948"/>
    </source>
</evidence>
<gene>
    <name evidence="1" type="ORF">OE88DRAFT_1602016</name>
</gene>
<sequence length="56" mass="6333">QLRSIASLPPELLSQIFTHCLPSDTFLLPSRLAAPILLTQISRLWRTTAFSTPLLW</sequence>
<reference evidence="1 2" key="1">
    <citation type="journal article" date="2019" name="Nat. Ecol. Evol.">
        <title>Megaphylogeny resolves global patterns of mushroom evolution.</title>
        <authorList>
            <person name="Varga T."/>
            <person name="Krizsan K."/>
            <person name="Foldi C."/>
            <person name="Dima B."/>
            <person name="Sanchez-Garcia M."/>
            <person name="Sanchez-Ramirez S."/>
            <person name="Szollosi G.J."/>
            <person name="Szarkandi J.G."/>
            <person name="Papp V."/>
            <person name="Albert L."/>
            <person name="Andreopoulos W."/>
            <person name="Angelini C."/>
            <person name="Antonin V."/>
            <person name="Barry K.W."/>
            <person name="Bougher N.L."/>
            <person name="Buchanan P."/>
            <person name="Buyck B."/>
            <person name="Bense V."/>
            <person name="Catcheside P."/>
            <person name="Chovatia M."/>
            <person name="Cooper J."/>
            <person name="Damon W."/>
            <person name="Desjardin D."/>
            <person name="Finy P."/>
            <person name="Geml J."/>
            <person name="Haridas S."/>
            <person name="Hughes K."/>
            <person name="Justo A."/>
            <person name="Karasinski D."/>
            <person name="Kautmanova I."/>
            <person name="Kiss B."/>
            <person name="Kocsube S."/>
            <person name="Kotiranta H."/>
            <person name="LaButti K.M."/>
            <person name="Lechner B.E."/>
            <person name="Liimatainen K."/>
            <person name="Lipzen A."/>
            <person name="Lukacs Z."/>
            <person name="Mihaltcheva S."/>
            <person name="Morgado L.N."/>
            <person name="Niskanen T."/>
            <person name="Noordeloos M.E."/>
            <person name="Ohm R.A."/>
            <person name="Ortiz-Santana B."/>
            <person name="Ovrebo C."/>
            <person name="Racz N."/>
            <person name="Riley R."/>
            <person name="Savchenko A."/>
            <person name="Shiryaev A."/>
            <person name="Soop K."/>
            <person name="Spirin V."/>
            <person name="Szebenyi C."/>
            <person name="Tomsovsky M."/>
            <person name="Tulloss R.E."/>
            <person name="Uehling J."/>
            <person name="Grigoriev I.V."/>
            <person name="Vagvolgyi C."/>
            <person name="Papp T."/>
            <person name="Martin F.M."/>
            <person name="Miettinen O."/>
            <person name="Hibbett D.S."/>
            <person name="Nagy L.G."/>
        </authorList>
    </citation>
    <scope>NUCLEOTIDE SEQUENCE [LARGE SCALE GENOMIC DNA]</scope>
    <source>
        <strain evidence="1 2">OMC1185</strain>
    </source>
</reference>
<dbReference type="AlphaFoldDB" id="A0A5C3MXD2"/>
<organism evidence="1 2">
    <name type="scientific">Heliocybe sulcata</name>
    <dbReference type="NCBI Taxonomy" id="5364"/>
    <lineage>
        <taxon>Eukaryota</taxon>
        <taxon>Fungi</taxon>
        <taxon>Dikarya</taxon>
        <taxon>Basidiomycota</taxon>
        <taxon>Agaricomycotina</taxon>
        <taxon>Agaricomycetes</taxon>
        <taxon>Gloeophyllales</taxon>
        <taxon>Gloeophyllaceae</taxon>
        <taxon>Heliocybe</taxon>
    </lineage>
</organism>
<evidence type="ECO:0000313" key="1">
    <source>
        <dbReference type="EMBL" id="TFK46121.1"/>
    </source>
</evidence>
<accession>A0A5C3MXD2</accession>
<feature type="non-terminal residue" evidence="1">
    <location>
        <position position="1"/>
    </location>
</feature>
<feature type="non-terminal residue" evidence="1">
    <location>
        <position position="56"/>
    </location>
</feature>
<protein>
    <submittedName>
        <fullName evidence="1">Uncharacterized protein</fullName>
    </submittedName>
</protein>
<proteinExistence type="predicted"/>
<dbReference type="EMBL" id="ML213533">
    <property type="protein sequence ID" value="TFK46121.1"/>
    <property type="molecule type" value="Genomic_DNA"/>
</dbReference>